<dbReference type="RefSeq" id="XP_013755383.1">
    <property type="nucleotide sequence ID" value="XM_013899929.1"/>
</dbReference>
<protein>
    <submittedName>
        <fullName evidence="2">Uncharacterized protein</fullName>
    </submittedName>
</protein>
<dbReference type="GeneID" id="25567023"/>
<gene>
    <name evidence="2" type="ORF">AMSG_08302</name>
</gene>
<organism evidence="2 3">
    <name type="scientific">Thecamonas trahens ATCC 50062</name>
    <dbReference type="NCBI Taxonomy" id="461836"/>
    <lineage>
        <taxon>Eukaryota</taxon>
        <taxon>Apusozoa</taxon>
        <taxon>Apusomonadida</taxon>
        <taxon>Apusomonadidae</taxon>
        <taxon>Thecamonas</taxon>
    </lineage>
</organism>
<dbReference type="Proteomes" id="UP000054408">
    <property type="component" value="Unassembled WGS sequence"/>
</dbReference>
<accession>A0A0L0DLR1</accession>
<evidence type="ECO:0000313" key="3">
    <source>
        <dbReference type="Proteomes" id="UP000054408"/>
    </source>
</evidence>
<feature type="region of interest" description="Disordered" evidence="1">
    <location>
        <begin position="79"/>
        <end position="112"/>
    </location>
</feature>
<proteinExistence type="predicted"/>
<reference evidence="2 3" key="1">
    <citation type="submission" date="2010-05" db="EMBL/GenBank/DDBJ databases">
        <title>The Genome Sequence of Thecamonas trahens ATCC 50062.</title>
        <authorList>
            <consortium name="The Broad Institute Genome Sequencing Platform"/>
            <person name="Russ C."/>
            <person name="Cuomo C."/>
            <person name="Shea T."/>
            <person name="Young S.K."/>
            <person name="Zeng Q."/>
            <person name="Koehrsen M."/>
            <person name="Haas B."/>
            <person name="Borodovsky M."/>
            <person name="Guigo R."/>
            <person name="Alvarado L."/>
            <person name="Berlin A."/>
            <person name="Bochicchio J."/>
            <person name="Borenstein D."/>
            <person name="Chapman S."/>
            <person name="Chen Z."/>
            <person name="Freedman E."/>
            <person name="Gellesch M."/>
            <person name="Goldberg J."/>
            <person name="Griggs A."/>
            <person name="Gujja S."/>
            <person name="Heilman E."/>
            <person name="Heiman D."/>
            <person name="Hepburn T."/>
            <person name="Howarth C."/>
            <person name="Jen D."/>
            <person name="Larson L."/>
            <person name="Mehta T."/>
            <person name="Park D."/>
            <person name="Pearson M."/>
            <person name="Roberts A."/>
            <person name="Saif S."/>
            <person name="Shenoy N."/>
            <person name="Sisk P."/>
            <person name="Stolte C."/>
            <person name="Sykes S."/>
            <person name="Thomson T."/>
            <person name="Walk T."/>
            <person name="White J."/>
            <person name="Yandava C."/>
            <person name="Burger G."/>
            <person name="Gray M.W."/>
            <person name="Holland P.W.H."/>
            <person name="King N."/>
            <person name="Lang F.B.F."/>
            <person name="Roger A.J."/>
            <person name="Ruiz-Trillo I."/>
            <person name="Lander E."/>
            <person name="Nusbaum C."/>
        </authorList>
    </citation>
    <scope>NUCLEOTIDE SEQUENCE [LARGE SCALE GENOMIC DNA]</scope>
    <source>
        <strain evidence="2 3">ATCC 50062</strain>
    </source>
</reference>
<feature type="compositionally biased region" description="Acidic residues" evidence="1">
    <location>
        <begin position="99"/>
        <end position="108"/>
    </location>
</feature>
<keyword evidence="3" id="KW-1185">Reference proteome</keyword>
<dbReference type="AlphaFoldDB" id="A0A0L0DLR1"/>
<evidence type="ECO:0000256" key="1">
    <source>
        <dbReference type="SAM" id="MobiDB-lite"/>
    </source>
</evidence>
<sequence length="189" mass="20734">MTSAFVDHVWHYRCEAENESARKWEAKYKGYPWAETLAPTIATPKPFITTAANVRAEPPDLDYLVADLYLRKTVTEQGASRTQVHSLDEAEGAAADDGAAVDDGDAAEGNDGSQAVLTDTLDVAHSAIRGQGPLPTPYIVVPPLNARTRVEVARTLGSTRQLSRQKRRPQFSGITRRGDAFELWVEPDE</sequence>
<name>A0A0L0DLR1_THETB</name>
<dbReference type="EMBL" id="GL349472">
    <property type="protein sequence ID" value="KNC52333.1"/>
    <property type="molecule type" value="Genomic_DNA"/>
</dbReference>
<evidence type="ECO:0000313" key="2">
    <source>
        <dbReference type="EMBL" id="KNC52333.1"/>
    </source>
</evidence>